<dbReference type="EMBL" id="FONY01000021">
    <property type="protein sequence ID" value="SFF23208.1"/>
    <property type="molecule type" value="Genomic_DNA"/>
</dbReference>
<dbReference type="Gene3D" id="2.60.40.1120">
    <property type="entry name" value="Carboxypeptidase-like, regulatory domain"/>
    <property type="match status" value="1"/>
</dbReference>
<organism evidence="1 2">
    <name type="scientific">Thermoflexibacter ruber</name>
    <dbReference type="NCBI Taxonomy" id="1003"/>
    <lineage>
        <taxon>Bacteria</taxon>
        <taxon>Pseudomonadati</taxon>
        <taxon>Bacteroidota</taxon>
        <taxon>Cytophagia</taxon>
        <taxon>Cytophagales</taxon>
        <taxon>Thermoflexibacteraceae</taxon>
        <taxon>Thermoflexibacter</taxon>
    </lineage>
</organism>
<keyword evidence="2" id="KW-1185">Reference proteome</keyword>
<protein>
    <submittedName>
        <fullName evidence="1">CarboxypepD_reg-like domain-containing protein</fullName>
    </submittedName>
</protein>
<dbReference type="InterPro" id="IPR008969">
    <property type="entry name" value="CarboxyPept-like_regulatory"/>
</dbReference>
<name>A0A1I2H101_9BACT</name>
<dbReference type="STRING" id="1003.SAMN04488541_102125"/>
<reference evidence="1 2" key="1">
    <citation type="submission" date="2016-10" db="EMBL/GenBank/DDBJ databases">
        <authorList>
            <person name="de Groot N.N."/>
        </authorList>
    </citation>
    <scope>NUCLEOTIDE SEQUENCE [LARGE SCALE GENOMIC DNA]</scope>
    <source>
        <strain>GEY</strain>
        <strain evidence="2">DSM 9560</strain>
    </source>
</reference>
<dbReference type="SUPFAM" id="SSF49464">
    <property type="entry name" value="Carboxypeptidase regulatory domain-like"/>
    <property type="match status" value="1"/>
</dbReference>
<dbReference type="AlphaFoldDB" id="A0A1I2H101"/>
<evidence type="ECO:0000313" key="2">
    <source>
        <dbReference type="Proteomes" id="UP000199513"/>
    </source>
</evidence>
<dbReference type="Proteomes" id="UP000199513">
    <property type="component" value="Unassembled WGS sequence"/>
</dbReference>
<accession>A0A1I2H101</accession>
<proteinExistence type="predicted"/>
<dbReference type="Pfam" id="PF13715">
    <property type="entry name" value="CarbopepD_reg_2"/>
    <property type="match status" value="1"/>
</dbReference>
<gene>
    <name evidence="1" type="ORF">SAMN04488541_102125</name>
</gene>
<sequence>MQEFAYLPHLTYAFLAVRTLYDAIKMFRLYIVILLLFFCFLSPSNTFAQTSILEKNISLEVRNEPISEVLKKISQQGNFIFSYNPSVIEVSKTVSFSANAKTIREVLQLIFQEKVRYKEKGKYLILQRAEEDENSKYFFISGYVLDYQTGKKLAQASVYEPLTFASAVSNEYGYYQIKLLSKQTQVTIKAVKQDYQEQDLVVETKKNQNLNIILSPQTTNAIQVAEIRKQDSLTIRQANPNLPDSIVIQMVEIKQKERESLAARLKSSLSNFLTSANQKINALNIKNVLSKEWQVGLVPYLSTNQLMGNTEVGFSLNLIAGNNAGVKKAELGGVVNIVGNNVEGVQVAGVLNLVGKQVKGVQIAGTGNIVGGEVGYIQAGGLFNINKGSMTGAQISGLFNLNAKSQIGFQAAGLFNSNGKEIGEGIQVAGLSNFQFGRYEGVQISGLLNFVSGEFEGVQISGLVNYAKKVSTGAQIGVFNYADSVGTLIPIGLFSYIRRGGYHPLEFSVNEMEFTNLTFKTGVRKFYTILTVGMQPHQVAKRLWHFGYGVGTYWTLNNSLAVNLDLTVHQINQDSFSRYVNLLNRASLALEVRGRWLGFAIGPAWNLLITDTSNPNYQTIFDDFPQFSLGKNETVNSGFRVRSWVGLQAAVRMGK</sequence>
<evidence type="ECO:0000313" key="1">
    <source>
        <dbReference type="EMBL" id="SFF23208.1"/>
    </source>
</evidence>